<proteinExistence type="inferred from homology"/>
<dbReference type="KEGG" id="crb:17876984"/>
<evidence type="ECO:0000256" key="8">
    <source>
        <dbReference type="SAM" id="SignalP"/>
    </source>
</evidence>
<evidence type="ECO:0000256" key="4">
    <source>
        <dbReference type="ARBA" id="ARBA00022801"/>
    </source>
</evidence>
<dbReference type="GO" id="GO:0006508">
    <property type="term" value="P:proteolysis"/>
    <property type="evidence" value="ECO:0007669"/>
    <property type="project" value="UniProtKB-KW"/>
</dbReference>
<dbReference type="Gene3D" id="3.40.50.200">
    <property type="entry name" value="Peptidase S8/S53 domain"/>
    <property type="match status" value="1"/>
</dbReference>
<organism evidence="12 13">
    <name type="scientific">Capsella rubella</name>
    <dbReference type="NCBI Taxonomy" id="81985"/>
    <lineage>
        <taxon>Eukaryota</taxon>
        <taxon>Viridiplantae</taxon>
        <taxon>Streptophyta</taxon>
        <taxon>Embryophyta</taxon>
        <taxon>Tracheophyta</taxon>
        <taxon>Spermatophyta</taxon>
        <taxon>Magnoliopsida</taxon>
        <taxon>eudicotyledons</taxon>
        <taxon>Gunneridae</taxon>
        <taxon>Pentapetalae</taxon>
        <taxon>rosids</taxon>
        <taxon>malvids</taxon>
        <taxon>Brassicales</taxon>
        <taxon>Brassicaceae</taxon>
        <taxon>Camelineae</taxon>
        <taxon>Capsella</taxon>
    </lineage>
</organism>
<dbReference type="CDD" id="cd04852">
    <property type="entry name" value="Peptidases_S8_3"/>
    <property type="match status" value="1"/>
</dbReference>
<dbReference type="InterPro" id="IPR034197">
    <property type="entry name" value="Peptidases_S8_3"/>
</dbReference>
<name>R0EUC1_9BRAS</name>
<dbReference type="STRING" id="81985.R0EUC1"/>
<dbReference type="InterPro" id="IPR000209">
    <property type="entry name" value="Peptidase_S8/S53_dom"/>
</dbReference>
<keyword evidence="4 7" id="KW-0378">Hydrolase</keyword>
<dbReference type="Gene3D" id="3.30.70.80">
    <property type="entry name" value="Peptidase S8 propeptide/proteinase inhibitor I9"/>
    <property type="match status" value="1"/>
</dbReference>
<dbReference type="InterPro" id="IPR041469">
    <property type="entry name" value="Subtilisin-like_FN3"/>
</dbReference>
<dbReference type="Gene3D" id="3.50.30.30">
    <property type="match status" value="1"/>
</dbReference>
<dbReference type="PANTHER" id="PTHR10795">
    <property type="entry name" value="PROPROTEIN CONVERTASE SUBTILISIN/KEXIN"/>
    <property type="match status" value="1"/>
</dbReference>
<gene>
    <name evidence="12" type="ORF">CARUB_v10025945mg</name>
</gene>
<protein>
    <submittedName>
        <fullName evidence="12">Uncharacterized protein</fullName>
    </submittedName>
</protein>
<evidence type="ECO:0000256" key="7">
    <source>
        <dbReference type="PROSITE-ProRule" id="PRU01240"/>
    </source>
</evidence>
<feature type="domain" description="Peptidase S8/S53" evidence="9">
    <location>
        <begin position="137"/>
        <end position="580"/>
    </location>
</feature>
<evidence type="ECO:0000259" key="9">
    <source>
        <dbReference type="Pfam" id="PF00082"/>
    </source>
</evidence>
<feature type="active site" description="Charge relay system" evidence="6 7">
    <location>
        <position position="145"/>
    </location>
</feature>
<keyword evidence="3 8" id="KW-0732">Signal</keyword>
<feature type="domain" description="Subtilisin-like protease fibronectin type-III" evidence="11">
    <location>
        <begin position="638"/>
        <end position="738"/>
    </location>
</feature>
<keyword evidence="5 7" id="KW-0720">Serine protease</keyword>
<evidence type="ECO:0000256" key="1">
    <source>
        <dbReference type="ARBA" id="ARBA00011073"/>
    </source>
</evidence>
<dbReference type="Proteomes" id="UP000029121">
    <property type="component" value="Unassembled WGS sequence"/>
</dbReference>
<feature type="domain" description="Inhibitor I9" evidence="10">
    <location>
        <begin position="35"/>
        <end position="113"/>
    </location>
</feature>
<dbReference type="InterPro" id="IPR023828">
    <property type="entry name" value="Peptidase_S8_Ser-AS"/>
</dbReference>
<comment type="similarity">
    <text evidence="1 7">Belongs to the peptidase S8 family.</text>
</comment>
<evidence type="ECO:0000256" key="2">
    <source>
        <dbReference type="ARBA" id="ARBA00022670"/>
    </source>
</evidence>
<dbReference type="FunFam" id="3.40.50.200:FF:000006">
    <property type="entry name" value="Subtilisin-like protease SBT1.5"/>
    <property type="match status" value="1"/>
</dbReference>
<dbReference type="AlphaFoldDB" id="R0EUC1"/>
<feature type="active site" description="Charge relay system" evidence="6 7">
    <location>
        <position position="529"/>
    </location>
</feature>
<dbReference type="MEROPS" id="S08.A19"/>
<dbReference type="PROSITE" id="PS00138">
    <property type="entry name" value="SUBTILASE_SER"/>
    <property type="match status" value="1"/>
</dbReference>
<dbReference type="InterPro" id="IPR010259">
    <property type="entry name" value="S8pro/Inhibitor_I9"/>
</dbReference>
<dbReference type="PRINTS" id="PR00723">
    <property type="entry name" value="SUBTILISIN"/>
</dbReference>
<dbReference type="OrthoDB" id="4803627at2759"/>
<accession>R0EUC1</accession>
<evidence type="ECO:0000313" key="13">
    <source>
        <dbReference type="Proteomes" id="UP000029121"/>
    </source>
</evidence>
<dbReference type="InterPro" id="IPR036852">
    <property type="entry name" value="Peptidase_S8/S53_dom_sf"/>
</dbReference>
<sequence>MMKGTTLFCLFSSLVVVLFLSSVAADKDDQEDQQVYIVYLGALPSRDDYQPMSDHMSILQEVTQESSIENRLVRSYKRSFNGFATRFTESERNILARMERVVSVFPSRKLKLQTTSSWNFIGLKEGSKTKRNRSNERDTIIGVIDTGVYPESDSFSDQGFGPPPKKWNGTCAGGKNFTCNNKIIGARDYMSESKANQSARDYTGHGTHTASTAAGNAVADTSFYGLGNGTARGGVPAARIAVYKVCNNEGCSGEAIMSAFDDAIADGVDVITISIVLDNIPPFEEDPIAIGGFHAMAKGILTVNAAGNDGPKISTVTSTAPWVFSVAASITNRAFMTKVLLGDGKILVGRSVNTYDLNGTKYPLVYGKSAALSKCSLDKARLCEPKCLDGKRVKGKIVLCDSTKGPIEAQKLGAVGSIVKNPEPDRAYVRSFPVSFLSSDDYKSLISYMNSTKGPKATILKSEEISNQTAPLVVSFSSRGPSTIVSDILKPDITAPGVEILAAYSPDSSPTESEFDTRHVRFSVMSGTSMACPHVAGVAAYVKTFHPEWSPSMIQSAIMTTAWLMNASGPGFVSTEFAYGSGHVNPLAAIHPGLVYELTKADHIAFLCGLNYTSEHLRIISGDNITCTKERSKTLQRNLNYPTMSAKVSGTHPFNLTFHRTVTNVGKQNSTYKAEVVTSPGSKLRIKVLPRVLSMKSISEKQSFMVTVSGDSIGTKQPVSANIIWFDGTHHVRSPIVVYAMS</sequence>
<evidence type="ECO:0000259" key="10">
    <source>
        <dbReference type="Pfam" id="PF05922"/>
    </source>
</evidence>
<feature type="signal peptide" evidence="8">
    <location>
        <begin position="1"/>
        <end position="25"/>
    </location>
</feature>
<dbReference type="PROSITE" id="PS51892">
    <property type="entry name" value="SUBTILASE"/>
    <property type="match status" value="1"/>
</dbReference>
<dbReference type="Pfam" id="PF05922">
    <property type="entry name" value="Inhibitor_I9"/>
    <property type="match status" value="1"/>
</dbReference>
<dbReference type="CDD" id="cd02120">
    <property type="entry name" value="PA_subtilisin_like"/>
    <property type="match status" value="1"/>
</dbReference>
<reference evidence="13" key="1">
    <citation type="journal article" date="2013" name="Nat. Genet.">
        <title>The Capsella rubella genome and the genomic consequences of rapid mating system evolution.</title>
        <authorList>
            <person name="Slotte T."/>
            <person name="Hazzouri K.M."/>
            <person name="Agren J.A."/>
            <person name="Koenig D."/>
            <person name="Maumus F."/>
            <person name="Guo Y.L."/>
            <person name="Steige K."/>
            <person name="Platts A.E."/>
            <person name="Escobar J.S."/>
            <person name="Newman L.K."/>
            <person name="Wang W."/>
            <person name="Mandakova T."/>
            <person name="Vello E."/>
            <person name="Smith L.M."/>
            <person name="Henz S.R."/>
            <person name="Steffen J."/>
            <person name="Takuno S."/>
            <person name="Brandvain Y."/>
            <person name="Coop G."/>
            <person name="Andolfatto P."/>
            <person name="Hu T.T."/>
            <person name="Blanchette M."/>
            <person name="Clark R.M."/>
            <person name="Quesneville H."/>
            <person name="Nordborg M."/>
            <person name="Gaut B.S."/>
            <person name="Lysak M.A."/>
            <person name="Jenkins J."/>
            <person name="Grimwood J."/>
            <person name="Chapman J."/>
            <person name="Prochnik S."/>
            <person name="Shu S."/>
            <person name="Rokhsar D."/>
            <person name="Schmutz J."/>
            <person name="Weigel D."/>
            <person name="Wright S.I."/>
        </authorList>
    </citation>
    <scope>NUCLEOTIDE SEQUENCE [LARGE SCALE GENOMIC DNA]</scope>
    <source>
        <strain evidence="13">cv. Monte Gargano</strain>
    </source>
</reference>
<evidence type="ECO:0000256" key="3">
    <source>
        <dbReference type="ARBA" id="ARBA00022729"/>
    </source>
</evidence>
<dbReference type="Pfam" id="PF17766">
    <property type="entry name" value="fn3_6"/>
    <property type="match status" value="1"/>
</dbReference>
<feature type="active site" description="Charge relay system" evidence="6 7">
    <location>
        <position position="205"/>
    </location>
</feature>
<evidence type="ECO:0000313" key="12">
    <source>
        <dbReference type="EMBL" id="EOA12376.1"/>
    </source>
</evidence>
<evidence type="ECO:0000256" key="6">
    <source>
        <dbReference type="PIRSR" id="PIRSR615500-1"/>
    </source>
</evidence>
<dbReference type="InterPro" id="IPR015500">
    <property type="entry name" value="Peptidase_S8_subtilisin-rel"/>
</dbReference>
<keyword evidence="13" id="KW-1185">Reference proteome</keyword>
<keyword evidence="2 7" id="KW-0645">Protease</keyword>
<dbReference type="InterPro" id="IPR037045">
    <property type="entry name" value="S8pro/Inhibitor_I9_sf"/>
</dbReference>
<evidence type="ECO:0000256" key="5">
    <source>
        <dbReference type="ARBA" id="ARBA00022825"/>
    </source>
</evidence>
<dbReference type="EMBL" id="KB870812">
    <property type="protein sequence ID" value="EOA12376.1"/>
    <property type="molecule type" value="Genomic_DNA"/>
</dbReference>
<dbReference type="eggNOG" id="ENOG502QRA7">
    <property type="taxonomic scope" value="Eukaryota"/>
</dbReference>
<dbReference type="SUPFAM" id="SSF52743">
    <property type="entry name" value="Subtilisin-like"/>
    <property type="match status" value="1"/>
</dbReference>
<evidence type="ECO:0000259" key="11">
    <source>
        <dbReference type="Pfam" id="PF17766"/>
    </source>
</evidence>
<dbReference type="GO" id="GO:0004252">
    <property type="term" value="F:serine-type endopeptidase activity"/>
    <property type="evidence" value="ECO:0007669"/>
    <property type="project" value="UniProtKB-UniRule"/>
</dbReference>
<feature type="chain" id="PRO_5004349482" evidence="8">
    <location>
        <begin position="26"/>
        <end position="742"/>
    </location>
</feature>
<dbReference type="Gene3D" id="2.60.40.2310">
    <property type="match status" value="1"/>
</dbReference>
<dbReference type="Pfam" id="PF00082">
    <property type="entry name" value="Peptidase_S8"/>
    <property type="match status" value="1"/>
</dbReference>
<dbReference type="InterPro" id="IPR045051">
    <property type="entry name" value="SBT"/>
</dbReference>